<dbReference type="PANTHER" id="PTHR46594:SF4">
    <property type="entry name" value="P-TYPE CATION-TRANSPORTING ATPASE"/>
    <property type="match status" value="1"/>
</dbReference>
<keyword evidence="1" id="KW-0479">Metal-binding</keyword>
<name>A0A023D8E6_ACIMT</name>
<dbReference type="Proteomes" id="UP000019760">
    <property type="component" value="Unassembled WGS sequence"/>
</dbReference>
<comment type="caution">
    <text evidence="3">The sequence shown here is derived from an EMBL/GenBank/DDBJ whole genome shotgun (WGS) entry which is preliminary data.</text>
</comment>
<dbReference type="CDD" id="cd00371">
    <property type="entry name" value="HMA"/>
    <property type="match status" value="1"/>
</dbReference>
<keyword evidence="4" id="KW-1185">Reference proteome</keyword>
<dbReference type="SUPFAM" id="SSF55008">
    <property type="entry name" value="HMA, heavy metal-associated domain"/>
    <property type="match status" value="1"/>
</dbReference>
<dbReference type="FunFam" id="3.30.70.100:FF:000001">
    <property type="entry name" value="ATPase copper transporting beta"/>
    <property type="match status" value="1"/>
</dbReference>
<dbReference type="Pfam" id="PF00403">
    <property type="entry name" value="HMA"/>
    <property type="match status" value="1"/>
</dbReference>
<dbReference type="PANTHER" id="PTHR46594">
    <property type="entry name" value="P-TYPE CATION-TRANSPORTING ATPASE"/>
    <property type="match status" value="1"/>
</dbReference>
<organism evidence="3 4">
    <name type="scientific">Acidomonas methanolica NBRC 104435</name>
    <dbReference type="NCBI Taxonomy" id="1231351"/>
    <lineage>
        <taxon>Bacteria</taxon>
        <taxon>Pseudomonadati</taxon>
        <taxon>Pseudomonadota</taxon>
        <taxon>Alphaproteobacteria</taxon>
        <taxon>Acetobacterales</taxon>
        <taxon>Acetobacteraceae</taxon>
        <taxon>Acidomonas</taxon>
    </lineage>
</organism>
<dbReference type="AlphaFoldDB" id="A0A023D8E6"/>
<sequence length="72" mass="7523">MTDTAHLTVEGMTCGGCVKNLKAALEAVPGVETADVVLEGGKVSVQYDPTRVKPAAFRQTVEEAGFDVVADK</sequence>
<dbReference type="PRINTS" id="PR00942">
    <property type="entry name" value="CUATPASEI"/>
</dbReference>
<dbReference type="GO" id="GO:0046872">
    <property type="term" value="F:metal ion binding"/>
    <property type="evidence" value="ECO:0007669"/>
    <property type="project" value="UniProtKB-KW"/>
</dbReference>
<gene>
    <name evidence="3" type="ORF">Amme_093_019</name>
</gene>
<accession>A0A023D8E6</accession>
<evidence type="ECO:0000259" key="2">
    <source>
        <dbReference type="PROSITE" id="PS50846"/>
    </source>
</evidence>
<dbReference type="OrthoDB" id="9814359at2"/>
<feature type="domain" description="HMA" evidence="2">
    <location>
        <begin position="3"/>
        <end position="69"/>
    </location>
</feature>
<protein>
    <submittedName>
        <fullName evidence="3">Cation/copper resistance transporter ATPase CopZ</fullName>
    </submittedName>
</protein>
<dbReference type="InterPro" id="IPR036163">
    <property type="entry name" value="HMA_dom_sf"/>
</dbReference>
<dbReference type="PROSITE" id="PS50846">
    <property type="entry name" value="HMA_2"/>
    <property type="match status" value="1"/>
</dbReference>
<reference evidence="3 4" key="2">
    <citation type="journal article" date="2014" name="FEMS Microbiol. Lett.">
        <title>Draft genomic DNA sequence of the facultatively methylotrophic bacterium Acidomonas methanolica type strain MB58.</title>
        <authorList>
            <person name="Higashiura N."/>
            <person name="Hadano H."/>
            <person name="Hirakawa H."/>
            <person name="Matsutani M."/>
            <person name="Takabe S."/>
            <person name="Matsushita K."/>
            <person name="Azuma Y."/>
        </authorList>
    </citation>
    <scope>NUCLEOTIDE SEQUENCE [LARGE SCALE GENOMIC DNA]</scope>
    <source>
        <strain evidence="3 4">MB58</strain>
    </source>
</reference>
<evidence type="ECO:0000313" key="3">
    <source>
        <dbReference type="EMBL" id="GAJ29995.1"/>
    </source>
</evidence>
<evidence type="ECO:0000256" key="1">
    <source>
        <dbReference type="ARBA" id="ARBA00022723"/>
    </source>
</evidence>
<dbReference type="EMBL" id="BAND01000093">
    <property type="protein sequence ID" value="GAJ29995.1"/>
    <property type="molecule type" value="Genomic_DNA"/>
</dbReference>
<dbReference type="PROSITE" id="PS01047">
    <property type="entry name" value="HMA_1"/>
    <property type="match status" value="1"/>
</dbReference>
<proteinExistence type="predicted"/>
<reference evidence="4" key="1">
    <citation type="journal article" date="2014" name="FEMS Microbiol. Lett.">
        <title>Draft Genomic DNA Sequence of the Facultatively Methylotrophic Bacterium Acidomonas methanolica type strain MB58.</title>
        <authorList>
            <person name="Higashiura N."/>
            <person name="Hadano H."/>
            <person name="Hirakawa H."/>
            <person name="Matsutani M."/>
            <person name="Takabe S."/>
            <person name="Matsushita K."/>
            <person name="Azuma Y."/>
        </authorList>
    </citation>
    <scope>NUCLEOTIDE SEQUENCE [LARGE SCALE GENOMIC DNA]</scope>
    <source>
        <strain evidence="4">MB58</strain>
    </source>
</reference>
<dbReference type="InterPro" id="IPR006121">
    <property type="entry name" value="HMA_dom"/>
</dbReference>
<evidence type="ECO:0000313" key="4">
    <source>
        <dbReference type="Proteomes" id="UP000019760"/>
    </source>
</evidence>
<dbReference type="InterPro" id="IPR017969">
    <property type="entry name" value="Heavy-metal-associated_CS"/>
</dbReference>
<dbReference type="RefSeq" id="WP_042060485.1">
    <property type="nucleotide sequence ID" value="NZ_BAND01000093.1"/>
</dbReference>
<dbReference type="Gene3D" id="3.30.70.100">
    <property type="match status" value="1"/>
</dbReference>